<dbReference type="GO" id="GO:1902975">
    <property type="term" value="P:mitotic DNA replication initiation"/>
    <property type="evidence" value="ECO:0007669"/>
    <property type="project" value="TreeGrafter"/>
</dbReference>
<reference evidence="13" key="1">
    <citation type="submission" date="2021-05" db="EMBL/GenBank/DDBJ databases">
        <title>A free-living protist that lacks canonical eukaryotic 1 DNA replication and segregation systems.</title>
        <authorList>
            <person name="Salas-Leiva D.E."/>
            <person name="Tromer E.C."/>
            <person name="Curtis B.A."/>
            <person name="Jerlstrom-Hultqvist J."/>
            <person name="Kolisko M."/>
            <person name="Yi Z."/>
            <person name="Salas-Leiva J.S."/>
            <person name="Gallot-Lavallee L."/>
            <person name="Kops G.J.P.L."/>
            <person name="Archibald J.M."/>
            <person name="Simpson A.G.B."/>
            <person name="Roger A.J."/>
        </authorList>
    </citation>
    <scope>NUCLEOTIDE SEQUENCE</scope>
    <source>
        <strain evidence="13">BICM</strain>
    </source>
</reference>
<feature type="domain" description="MCM C-terminal AAA(+) ATPase" evidence="12">
    <location>
        <begin position="373"/>
        <end position="578"/>
    </location>
</feature>
<dbReference type="PROSITE" id="PS50051">
    <property type="entry name" value="MCM_2"/>
    <property type="match status" value="1"/>
</dbReference>
<dbReference type="PANTHER" id="PTHR11630:SF66">
    <property type="entry name" value="DNA REPLICATION LICENSING FACTOR MCM4"/>
    <property type="match status" value="1"/>
</dbReference>
<dbReference type="EC" id="3.6.4.12" evidence="3"/>
<dbReference type="GO" id="GO:0005524">
    <property type="term" value="F:ATP binding"/>
    <property type="evidence" value="ECO:0007669"/>
    <property type="project" value="UniProtKB-KW"/>
</dbReference>
<dbReference type="FunFam" id="3.40.50.300:FF:002469">
    <property type="entry name" value="Cell division control protein 21"/>
    <property type="match status" value="1"/>
</dbReference>
<dbReference type="OrthoDB" id="10251574at2759"/>
<dbReference type="AlphaFoldDB" id="A0A8J6B0Q7"/>
<dbReference type="InterPro" id="IPR041562">
    <property type="entry name" value="MCM_lid"/>
</dbReference>
<dbReference type="Pfam" id="PF00493">
    <property type="entry name" value="MCM"/>
    <property type="match status" value="1"/>
</dbReference>
<dbReference type="Pfam" id="PF17207">
    <property type="entry name" value="MCM_OB"/>
    <property type="match status" value="1"/>
</dbReference>
<dbReference type="GO" id="GO:0006271">
    <property type="term" value="P:DNA strand elongation involved in DNA replication"/>
    <property type="evidence" value="ECO:0007669"/>
    <property type="project" value="TreeGrafter"/>
</dbReference>
<dbReference type="InterPro" id="IPR033762">
    <property type="entry name" value="MCM_OB"/>
</dbReference>
<evidence type="ECO:0000256" key="5">
    <source>
        <dbReference type="ARBA" id="ARBA00022741"/>
    </source>
</evidence>
<keyword evidence="8 11" id="KW-0067">ATP-binding</keyword>
<dbReference type="Pfam" id="PF17855">
    <property type="entry name" value="MCM_lid"/>
    <property type="match status" value="1"/>
</dbReference>
<dbReference type="GO" id="GO:0042555">
    <property type="term" value="C:MCM complex"/>
    <property type="evidence" value="ECO:0007669"/>
    <property type="project" value="TreeGrafter"/>
</dbReference>
<dbReference type="Gene3D" id="2.20.28.10">
    <property type="match status" value="1"/>
</dbReference>
<evidence type="ECO:0000256" key="6">
    <source>
        <dbReference type="ARBA" id="ARBA00022801"/>
    </source>
</evidence>
<dbReference type="GO" id="GO:0003697">
    <property type="term" value="F:single-stranded DNA binding"/>
    <property type="evidence" value="ECO:0007669"/>
    <property type="project" value="TreeGrafter"/>
</dbReference>
<dbReference type="Gene3D" id="2.40.50.140">
    <property type="entry name" value="Nucleic acid-binding proteins"/>
    <property type="match status" value="1"/>
</dbReference>
<dbReference type="InterPro" id="IPR027925">
    <property type="entry name" value="MCM_N"/>
</dbReference>
<sequence>MSQAELSRQAGRTASGHTIPGRDAIVISGTSYDVDELKEKFKAFILQYRPGVTEDDGDVDMDEQNPLRGKYVTILYELLSYHDGNGDLPIDMHELHAHDSSLYDAIVHFPGAVVAMFDGAIEEIATELIIPYIVGEINSEEADEEAVGQMMQEILSHCTFSIQPYNLMDADVRTLVELGPSDVDNLVQVRGMVTRTRGRESEVGIASFKCSNCSRIESREILMGKVDHPSECPNCKQLGTFDIYTPVSGFIDRQKIVIQEAPDQIPVGETPTSVNVHLSAALVNKARSGDRVNVVGIFRVSPRRSQRGRKAILSEFLTHLDLVHLSREDHLDQEAADGHSRDMPLAETEQDRAGMVRKIIDWVKEKEGRPDMVYNALIDALAPSIIGHERVKLGLLCQMVGGVSKLVNGTRLRGEMHVLLVGDPGVAKSQLLKQVHDVSARGVFTSGKGSSAVGLTAAVNKDPENGEMMLEVGALVLSDGGICCIDEFDKMSDQTRATLHEVMEQQSISIAKAGIVSALRARTAVLAAANPRTSRYDPKRSVVANISLGPTLLSRFDLIYLMLDNADAETDRNTCDNILRMQLGDMDVQKATSLPEGVTLRQYISIARIIKPQLRRDARDYIQQKYLDQRSAGFHTGAVAVLPRQLESMIRIAEALAKLRMSSEVTAADAEQAFILVQEALLKAATDPNTNRLDMNMLATGMAQSDRQRRVTVEVACRNVLKNSPVMMSHVDLVKAVLAALENNDEKIPEAQARALLQGYLSDRARLAEHIFFEVGPRGVGGLYGLKTNDYRQF</sequence>
<evidence type="ECO:0000256" key="4">
    <source>
        <dbReference type="ARBA" id="ARBA00022705"/>
    </source>
</evidence>
<proteinExistence type="inferred from homology"/>
<organism evidence="13 14">
    <name type="scientific">Carpediemonas membranifera</name>
    <dbReference type="NCBI Taxonomy" id="201153"/>
    <lineage>
        <taxon>Eukaryota</taxon>
        <taxon>Metamonada</taxon>
        <taxon>Carpediemonas-like organisms</taxon>
        <taxon>Carpediemonas</taxon>
    </lineage>
</organism>
<dbReference type="GO" id="GO:0017116">
    <property type="term" value="F:single-stranded DNA helicase activity"/>
    <property type="evidence" value="ECO:0007669"/>
    <property type="project" value="TreeGrafter"/>
</dbReference>
<evidence type="ECO:0000256" key="7">
    <source>
        <dbReference type="ARBA" id="ARBA00022806"/>
    </source>
</evidence>
<keyword evidence="4" id="KW-0235">DNA replication</keyword>
<evidence type="ECO:0000256" key="11">
    <source>
        <dbReference type="RuleBase" id="RU004070"/>
    </source>
</evidence>
<dbReference type="InterPro" id="IPR027417">
    <property type="entry name" value="P-loop_NTPase"/>
</dbReference>
<keyword evidence="9 11" id="KW-0238">DNA-binding</keyword>
<dbReference type="EMBL" id="JAHDYR010000025">
    <property type="protein sequence ID" value="KAG9393078.1"/>
    <property type="molecule type" value="Genomic_DNA"/>
</dbReference>
<name>A0A8J6B0Q7_9EUKA</name>
<dbReference type="SUPFAM" id="SSF50249">
    <property type="entry name" value="Nucleic acid-binding proteins"/>
    <property type="match status" value="1"/>
</dbReference>
<dbReference type="InterPro" id="IPR001208">
    <property type="entry name" value="MCM_dom"/>
</dbReference>
<keyword evidence="7" id="KW-0347">Helicase</keyword>
<accession>A0A8J6B0Q7</accession>
<dbReference type="PANTHER" id="PTHR11630">
    <property type="entry name" value="DNA REPLICATION LICENSING FACTOR MCM FAMILY MEMBER"/>
    <property type="match status" value="1"/>
</dbReference>
<evidence type="ECO:0000256" key="1">
    <source>
        <dbReference type="ARBA" id="ARBA00004123"/>
    </source>
</evidence>
<dbReference type="Proteomes" id="UP000717585">
    <property type="component" value="Unassembled WGS sequence"/>
</dbReference>
<evidence type="ECO:0000313" key="13">
    <source>
        <dbReference type="EMBL" id="KAG9393078.1"/>
    </source>
</evidence>
<gene>
    <name evidence="13" type="ORF">J8273_3207</name>
</gene>
<dbReference type="GO" id="GO:0016787">
    <property type="term" value="F:hydrolase activity"/>
    <property type="evidence" value="ECO:0007669"/>
    <property type="project" value="UniProtKB-KW"/>
</dbReference>
<protein>
    <recommendedName>
        <fullName evidence="3">DNA helicase</fullName>
        <ecNumber evidence="3">3.6.4.12</ecNumber>
    </recommendedName>
</protein>
<dbReference type="Gene3D" id="3.40.50.300">
    <property type="entry name" value="P-loop containing nucleotide triphosphate hydrolases"/>
    <property type="match status" value="1"/>
</dbReference>
<dbReference type="SUPFAM" id="SSF52540">
    <property type="entry name" value="P-loop containing nucleoside triphosphate hydrolases"/>
    <property type="match status" value="1"/>
</dbReference>
<evidence type="ECO:0000256" key="10">
    <source>
        <dbReference type="ARBA" id="ARBA00023242"/>
    </source>
</evidence>
<dbReference type="GO" id="GO:0005634">
    <property type="term" value="C:nucleus"/>
    <property type="evidence" value="ECO:0007669"/>
    <property type="project" value="UniProtKB-SubCell"/>
</dbReference>
<keyword evidence="5 11" id="KW-0547">Nucleotide-binding</keyword>
<keyword evidence="10" id="KW-0539">Nucleus</keyword>
<dbReference type="Gene3D" id="3.30.1640.10">
    <property type="entry name" value="mini-chromosome maintenance (MCM) complex, chain A, domain 1"/>
    <property type="match status" value="1"/>
</dbReference>
<dbReference type="FunFam" id="2.20.28.10:FF:000003">
    <property type="entry name" value="DNA helicase"/>
    <property type="match status" value="1"/>
</dbReference>
<dbReference type="InterPro" id="IPR031327">
    <property type="entry name" value="MCM"/>
</dbReference>
<evidence type="ECO:0000256" key="9">
    <source>
        <dbReference type="ARBA" id="ARBA00023125"/>
    </source>
</evidence>
<dbReference type="PRINTS" id="PR01657">
    <property type="entry name" value="MCMFAMILY"/>
</dbReference>
<keyword evidence="6" id="KW-0378">Hydrolase</keyword>
<evidence type="ECO:0000313" key="14">
    <source>
        <dbReference type="Proteomes" id="UP000717585"/>
    </source>
</evidence>
<keyword evidence="14" id="KW-1185">Reference proteome</keyword>
<dbReference type="GO" id="GO:0000727">
    <property type="term" value="P:double-strand break repair via break-induced replication"/>
    <property type="evidence" value="ECO:0007669"/>
    <property type="project" value="TreeGrafter"/>
</dbReference>
<comment type="caution">
    <text evidence="13">The sequence shown here is derived from an EMBL/GenBank/DDBJ whole genome shotgun (WGS) entry which is preliminary data.</text>
</comment>
<evidence type="ECO:0000256" key="3">
    <source>
        <dbReference type="ARBA" id="ARBA00012551"/>
    </source>
</evidence>
<evidence type="ECO:0000259" key="12">
    <source>
        <dbReference type="PROSITE" id="PS50051"/>
    </source>
</evidence>
<comment type="similarity">
    <text evidence="2 11">Belongs to the MCM family.</text>
</comment>
<dbReference type="SMART" id="SM00350">
    <property type="entry name" value="MCM"/>
    <property type="match status" value="1"/>
</dbReference>
<dbReference type="Pfam" id="PF14551">
    <property type="entry name" value="MCM_N"/>
    <property type="match status" value="1"/>
</dbReference>
<evidence type="ECO:0000256" key="8">
    <source>
        <dbReference type="ARBA" id="ARBA00022840"/>
    </source>
</evidence>
<comment type="subcellular location">
    <subcellularLocation>
        <location evidence="1">Nucleus</location>
    </subcellularLocation>
</comment>
<dbReference type="InterPro" id="IPR012340">
    <property type="entry name" value="NA-bd_OB-fold"/>
</dbReference>
<dbReference type="InterPro" id="IPR018525">
    <property type="entry name" value="MCM_CS"/>
</dbReference>
<dbReference type="PROSITE" id="PS00847">
    <property type="entry name" value="MCM_1"/>
    <property type="match status" value="1"/>
</dbReference>
<evidence type="ECO:0000256" key="2">
    <source>
        <dbReference type="ARBA" id="ARBA00008010"/>
    </source>
</evidence>